<dbReference type="Pfam" id="PF01541">
    <property type="entry name" value="GIY-YIG"/>
    <property type="match status" value="1"/>
</dbReference>
<dbReference type="PROSITE" id="PS50164">
    <property type="entry name" value="GIY_YIG"/>
    <property type="match status" value="1"/>
</dbReference>
<dbReference type="RefSeq" id="WP_105216968.1">
    <property type="nucleotide sequence ID" value="NZ_CP027062.1"/>
</dbReference>
<dbReference type="Proteomes" id="UP000238442">
    <property type="component" value="Chromosome"/>
</dbReference>
<organism evidence="3 4">
    <name type="scientific">Pukyongia salina</name>
    <dbReference type="NCBI Taxonomy" id="2094025"/>
    <lineage>
        <taxon>Bacteria</taxon>
        <taxon>Pseudomonadati</taxon>
        <taxon>Bacteroidota</taxon>
        <taxon>Flavobacteriia</taxon>
        <taxon>Flavobacteriales</taxon>
        <taxon>Flavobacteriaceae</taxon>
        <taxon>Pukyongia</taxon>
    </lineage>
</organism>
<evidence type="ECO:0000313" key="3">
    <source>
        <dbReference type="EMBL" id="AVI51728.1"/>
    </source>
</evidence>
<dbReference type="KEGG" id="aue:C5O00_11355"/>
<dbReference type="EMBL" id="CP027062">
    <property type="protein sequence ID" value="AVI51728.1"/>
    <property type="molecule type" value="Genomic_DNA"/>
</dbReference>
<dbReference type="SUPFAM" id="SSF82771">
    <property type="entry name" value="GIY-YIG endonuclease"/>
    <property type="match status" value="1"/>
</dbReference>
<dbReference type="InterPro" id="IPR050190">
    <property type="entry name" value="UPF0213_domain"/>
</dbReference>
<dbReference type="InterPro" id="IPR035901">
    <property type="entry name" value="GIY-YIG_endonuc_sf"/>
</dbReference>
<dbReference type="Gene3D" id="3.40.1440.10">
    <property type="entry name" value="GIY-YIG endonuclease"/>
    <property type="match status" value="1"/>
</dbReference>
<sequence length="95" mass="11096">MKVYFVYILKCSDGTFYTGYTNDLLKRLGEHTLGRCPDNYTYARRPLKLVFYSEFTNPSSAIDIEKQINNWSQAKKTALINGQYDKLPNLAKKRF</sequence>
<evidence type="ECO:0000259" key="2">
    <source>
        <dbReference type="PROSITE" id="PS50164"/>
    </source>
</evidence>
<dbReference type="CDD" id="cd10456">
    <property type="entry name" value="GIY-YIG_UPF0213"/>
    <property type="match status" value="1"/>
</dbReference>
<gene>
    <name evidence="3" type="ORF">C5O00_11355</name>
</gene>
<dbReference type="PANTHER" id="PTHR34477:SF1">
    <property type="entry name" value="UPF0213 PROTEIN YHBQ"/>
    <property type="match status" value="1"/>
</dbReference>
<dbReference type="InterPro" id="IPR000305">
    <property type="entry name" value="GIY-YIG_endonuc"/>
</dbReference>
<reference evidence="3 4" key="1">
    <citation type="submission" date="2018-02" db="EMBL/GenBank/DDBJ databases">
        <title>Genomic analysis of the strain RR4-38 isolated from a seawater recirculating aquaculture system.</title>
        <authorList>
            <person name="Kim Y.-S."/>
            <person name="Jang Y.H."/>
            <person name="Kim K.-H."/>
        </authorList>
    </citation>
    <scope>NUCLEOTIDE SEQUENCE [LARGE SCALE GENOMIC DNA]</scope>
    <source>
        <strain evidence="3 4">RR4-38</strain>
    </source>
</reference>
<evidence type="ECO:0000256" key="1">
    <source>
        <dbReference type="ARBA" id="ARBA00007435"/>
    </source>
</evidence>
<feature type="domain" description="GIY-YIG" evidence="2">
    <location>
        <begin position="2"/>
        <end position="78"/>
    </location>
</feature>
<evidence type="ECO:0000313" key="4">
    <source>
        <dbReference type="Proteomes" id="UP000238442"/>
    </source>
</evidence>
<dbReference type="PANTHER" id="PTHR34477">
    <property type="entry name" value="UPF0213 PROTEIN YHBQ"/>
    <property type="match status" value="1"/>
</dbReference>
<comment type="similarity">
    <text evidence="1">Belongs to the UPF0213 family.</text>
</comment>
<proteinExistence type="inferred from homology"/>
<accession>A0A2S0HYL6</accession>
<name>A0A2S0HYL6_9FLAO</name>
<dbReference type="OrthoDB" id="1495241at2"/>
<keyword evidence="4" id="KW-1185">Reference proteome</keyword>
<dbReference type="AlphaFoldDB" id="A0A2S0HYL6"/>
<protein>
    <recommendedName>
        <fullName evidence="2">GIY-YIG domain-containing protein</fullName>
    </recommendedName>
</protein>